<dbReference type="OrthoDB" id="6433790at2759"/>
<accession>A0A8X6T7W9</accession>
<keyword evidence="2" id="KW-1185">Reference proteome</keyword>
<evidence type="ECO:0000313" key="2">
    <source>
        <dbReference type="Proteomes" id="UP000887013"/>
    </source>
</evidence>
<gene>
    <name evidence="1" type="ORF">NPIL_375651</name>
</gene>
<comment type="caution">
    <text evidence="1">The sequence shown here is derived from an EMBL/GenBank/DDBJ whole genome shotgun (WGS) entry which is preliminary data.</text>
</comment>
<dbReference type="Proteomes" id="UP000887013">
    <property type="component" value="Unassembled WGS sequence"/>
</dbReference>
<reference evidence="1" key="1">
    <citation type="submission" date="2020-08" db="EMBL/GenBank/DDBJ databases">
        <title>Multicomponent nature underlies the extraordinary mechanical properties of spider dragline silk.</title>
        <authorList>
            <person name="Kono N."/>
            <person name="Nakamura H."/>
            <person name="Mori M."/>
            <person name="Yoshida Y."/>
            <person name="Ohtoshi R."/>
            <person name="Malay A.D."/>
            <person name="Moran D.A.P."/>
            <person name="Tomita M."/>
            <person name="Numata K."/>
            <person name="Arakawa K."/>
        </authorList>
    </citation>
    <scope>NUCLEOTIDE SEQUENCE</scope>
</reference>
<dbReference type="EMBL" id="BMAW01097540">
    <property type="protein sequence ID" value="GFS80221.1"/>
    <property type="molecule type" value="Genomic_DNA"/>
</dbReference>
<name>A0A8X6T7W9_NEPPI</name>
<protein>
    <submittedName>
        <fullName evidence="1">Uncharacterized protein</fullName>
    </submittedName>
</protein>
<sequence length="83" mass="9705">MACSLKHLQHYNNEGNDFFVGIATGDKTWVLYYTSYEATSMMRKNPSSPVRKEFTFRWGNDAHCLQGHEKYVNEGVPSSWEYF</sequence>
<organism evidence="1 2">
    <name type="scientific">Nephila pilipes</name>
    <name type="common">Giant wood spider</name>
    <name type="synonym">Nephila maculata</name>
    <dbReference type="NCBI Taxonomy" id="299642"/>
    <lineage>
        <taxon>Eukaryota</taxon>
        <taxon>Metazoa</taxon>
        <taxon>Ecdysozoa</taxon>
        <taxon>Arthropoda</taxon>
        <taxon>Chelicerata</taxon>
        <taxon>Arachnida</taxon>
        <taxon>Araneae</taxon>
        <taxon>Araneomorphae</taxon>
        <taxon>Entelegynae</taxon>
        <taxon>Araneoidea</taxon>
        <taxon>Nephilidae</taxon>
        <taxon>Nephila</taxon>
    </lineage>
</organism>
<evidence type="ECO:0000313" key="1">
    <source>
        <dbReference type="EMBL" id="GFS80221.1"/>
    </source>
</evidence>
<dbReference type="AlphaFoldDB" id="A0A8X6T7W9"/>
<proteinExistence type="predicted"/>